<dbReference type="Pfam" id="PF03061">
    <property type="entry name" value="4HBT"/>
    <property type="match status" value="1"/>
</dbReference>
<evidence type="ECO:0000256" key="1">
    <source>
        <dbReference type="ARBA" id="ARBA00022801"/>
    </source>
</evidence>
<gene>
    <name evidence="3" type="ORF">ENV54_07895</name>
</gene>
<organism evidence="3">
    <name type="scientific">Desulfomonile tiedjei</name>
    <dbReference type="NCBI Taxonomy" id="2358"/>
    <lineage>
        <taxon>Bacteria</taxon>
        <taxon>Pseudomonadati</taxon>
        <taxon>Thermodesulfobacteriota</taxon>
        <taxon>Desulfomonilia</taxon>
        <taxon>Desulfomonilales</taxon>
        <taxon>Desulfomonilaceae</taxon>
        <taxon>Desulfomonile</taxon>
    </lineage>
</organism>
<dbReference type="InterPro" id="IPR006683">
    <property type="entry name" value="Thioestr_dom"/>
</dbReference>
<reference evidence="3" key="1">
    <citation type="journal article" date="2020" name="mSystems">
        <title>Genome- and Community-Level Interaction Insights into Carbon Utilization and Element Cycling Functions of Hydrothermarchaeota in Hydrothermal Sediment.</title>
        <authorList>
            <person name="Zhou Z."/>
            <person name="Liu Y."/>
            <person name="Xu W."/>
            <person name="Pan J."/>
            <person name="Luo Z.H."/>
            <person name="Li M."/>
        </authorList>
    </citation>
    <scope>NUCLEOTIDE SEQUENCE [LARGE SCALE GENOMIC DNA]</scope>
    <source>
        <strain evidence="3">SpSt-769</strain>
    </source>
</reference>
<dbReference type="Gene3D" id="3.10.129.10">
    <property type="entry name" value="Hotdog Thioesterase"/>
    <property type="match status" value="1"/>
</dbReference>
<dbReference type="SUPFAM" id="SSF54637">
    <property type="entry name" value="Thioesterase/thiol ester dehydrase-isomerase"/>
    <property type="match status" value="1"/>
</dbReference>
<dbReference type="GO" id="GO:0016289">
    <property type="term" value="F:acyl-CoA hydrolase activity"/>
    <property type="evidence" value="ECO:0007669"/>
    <property type="project" value="UniProtKB-ARBA"/>
</dbReference>
<feature type="domain" description="Thioesterase" evidence="2">
    <location>
        <begin position="48"/>
        <end position="115"/>
    </location>
</feature>
<protein>
    <submittedName>
        <fullName evidence="3">Hotdog fold thioesterase</fullName>
    </submittedName>
</protein>
<evidence type="ECO:0000259" key="2">
    <source>
        <dbReference type="Pfam" id="PF03061"/>
    </source>
</evidence>
<dbReference type="PANTHER" id="PTHR42856:SF1">
    <property type="entry name" value="ACYL-COENZYME A THIOESTERASE PAAI"/>
    <property type="match status" value="1"/>
</dbReference>
<dbReference type="PANTHER" id="PTHR42856">
    <property type="entry name" value="ACYL-COENZYME A THIOESTERASE PAAI"/>
    <property type="match status" value="1"/>
</dbReference>
<name>A0A7C4AS95_9BACT</name>
<accession>A0A7C4AS95</accession>
<dbReference type="AlphaFoldDB" id="A0A7C4AS95"/>
<comment type="caution">
    <text evidence="3">The sequence shown here is derived from an EMBL/GenBank/DDBJ whole genome shotgun (WGS) entry which is preliminary data.</text>
</comment>
<dbReference type="InterPro" id="IPR029069">
    <property type="entry name" value="HotDog_dom_sf"/>
</dbReference>
<dbReference type="NCBIfam" id="TIGR00369">
    <property type="entry name" value="unchar_dom_1"/>
    <property type="match status" value="1"/>
</dbReference>
<sequence>MDEKFFQSLTRRSHEEPFGKMIGLEVVEVGLGFARIRMHASSRLSNIFGTVHGGAIFSLVDEAFQLACNSHGVMAVALNVSITYVSAPGEDALLEASAEEIYRTNRTASYACRVTEPLSGKLIATAQALAYRTKKSLVAEE</sequence>
<dbReference type="EMBL" id="DTGT01000246">
    <property type="protein sequence ID" value="HGH61203.1"/>
    <property type="molecule type" value="Genomic_DNA"/>
</dbReference>
<dbReference type="InterPro" id="IPR003736">
    <property type="entry name" value="PAAI_dom"/>
</dbReference>
<dbReference type="CDD" id="cd03443">
    <property type="entry name" value="PaaI_thioesterase"/>
    <property type="match status" value="1"/>
</dbReference>
<proteinExistence type="predicted"/>
<dbReference type="InterPro" id="IPR052723">
    <property type="entry name" value="Acyl-CoA_thioesterase_PaaI"/>
</dbReference>
<keyword evidence="1" id="KW-0378">Hydrolase</keyword>
<evidence type="ECO:0000313" key="3">
    <source>
        <dbReference type="EMBL" id="HGH61203.1"/>
    </source>
</evidence>